<accession>A0A8S1KW29</accession>
<evidence type="ECO:0000313" key="2">
    <source>
        <dbReference type="Proteomes" id="UP000688137"/>
    </source>
</evidence>
<dbReference type="Pfam" id="PF02330">
    <property type="entry name" value="MAM33"/>
    <property type="match status" value="1"/>
</dbReference>
<reference evidence="1" key="1">
    <citation type="submission" date="2021-01" db="EMBL/GenBank/DDBJ databases">
        <authorList>
            <consortium name="Genoscope - CEA"/>
            <person name="William W."/>
        </authorList>
    </citation>
    <scope>NUCLEOTIDE SEQUENCE</scope>
</reference>
<organism evidence="1 2">
    <name type="scientific">Paramecium primaurelia</name>
    <dbReference type="NCBI Taxonomy" id="5886"/>
    <lineage>
        <taxon>Eukaryota</taxon>
        <taxon>Sar</taxon>
        <taxon>Alveolata</taxon>
        <taxon>Ciliophora</taxon>
        <taxon>Intramacronucleata</taxon>
        <taxon>Oligohymenophorea</taxon>
        <taxon>Peniculida</taxon>
        <taxon>Parameciidae</taxon>
        <taxon>Paramecium</taxon>
    </lineage>
</organism>
<name>A0A8S1KW29_PARPR</name>
<dbReference type="OMA" id="KEYKYEF"/>
<dbReference type="Proteomes" id="UP000688137">
    <property type="component" value="Unassembled WGS sequence"/>
</dbReference>
<dbReference type="EMBL" id="CAJJDM010000027">
    <property type="protein sequence ID" value="CAD8059027.1"/>
    <property type="molecule type" value="Genomic_DNA"/>
</dbReference>
<comment type="caution">
    <text evidence="1">The sequence shown here is derived from an EMBL/GenBank/DDBJ whole genome shotgun (WGS) entry which is preliminary data.</text>
</comment>
<dbReference type="AlphaFoldDB" id="A0A8S1KW29"/>
<dbReference type="PANTHER" id="PTHR10826">
    <property type="entry name" value="COMPLEMENT COMPONENT 1"/>
    <property type="match status" value="1"/>
</dbReference>
<dbReference type="GO" id="GO:0005759">
    <property type="term" value="C:mitochondrial matrix"/>
    <property type="evidence" value="ECO:0007669"/>
    <property type="project" value="InterPro"/>
</dbReference>
<dbReference type="InterPro" id="IPR003428">
    <property type="entry name" value="MAM33"/>
</dbReference>
<sequence>MLRFMSFYRFSNISNARGALFKTVSKEYKYEYHQYEQEPTLMKQIKHLGFQLIDDPKTNKVTLKKEFPSAKISIEFRGTPPPLEGKIKVPKEDQSISQNPKYQDQIQSKIQERKEVYELGTLSVDYIVLVESEKGEAIAFECNTSNQTTFINYVQPVYDIQEYKTRSKYQKFLTEYPGPEINKLDEQLKQSFYTYLESFGINQSLNALIEAYSIDKEQRSYMEFLKSMEKFLSV</sequence>
<dbReference type="PANTHER" id="PTHR10826:SF1">
    <property type="entry name" value="COMPLEMENT COMPONENT 1 Q SUBCOMPONENT-BINDING PROTEIN, MITOCHONDRIAL"/>
    <property type="match status" value="1"/>
</dbReference>
<evidence type="ECO:0000313" key="1">
    <source>
        <dbReference type="EMBL" id="CAD8059027.1"/>
    </source>
</evidence>
<gene>
    <name evidence="1" type="ORF">PPRIM_AZ9-3.1.T0280195</name>
</gene>
<dbReference type="FunFam" id="3.10.280.10:FF:000013">
    <property type="entry name" value="Uncharacterized protein"/>
    <property type="match status" value="1"/>
</dbReference>
<keyword evidence="2" id="KW-1185">Reference proteome</keyword>
<protein>
    <submittedName>
        <fullName evidence="1">Uncharacterized protein</fullName>
    </submittedName>
</protein>
<proteinExistence type="predicted"/>